<accession>A0AAV2ANX4</accession>
<dbReference type="AlphaFoldDB" id="A0AAV2ANX4"/>
<organism evidence="1 2">
    <name type="scientific">Larinioides sclopetarius</name>
    <dbReference type="NCBI Taxonomy" id="280406"/>
    <lineage>
        <taxon>Eukaryota</taxon>
        <taxon>Metazoa</taxon>
        <taxon>Ecdysozoa</taxon>
        <taxon>Arthropoda</taxon>
        <taxon>Chelicerata</taxon>
        <taxon>Arachnida</taxon>
        <taxon>Araneae</taxon>
        <taxon>Araneomorphae</taxon>
        <taxon>Entelegynae</taxon>
        <taxon>Araneoidea</taxon>
        <taxon>Araneidae</taxon>
        <taxon>Larinioides</taxon>
    </lineage>
</organism>
<comment type="caution">
    <text evidence="1">The sequence shown here is derived from an EMBL/GenBank/DDBJ whole genome shotgun (WGS) entry which is preliminary data.</text>
</comment>
<proteinExistence type="predicted"/>
<dbReference type="Proteomes" id="UP001497382">
    <property type="component" value="Unassembled WGS sequence"/>
</dbReference>
<gene>
    <name evidence="1" type="ORF">LARSCL_LOCUS13807</name>
</gene>
<protein>
    <submittedName>
        <fullName evidence="1">Uncharacterized protein</fullName>
    </submittedName>
</protein>
<sequence length="87" mass="10089">MERASCEISRRQISNRDSCVLGCIDGSWVHEERSLRLLEYCGRSSNRPPVECMCRHRRRITQQLPLLYTRRSENLLTNLAASHAPCT</sequence>
<evidence type="ECO:0000313" key="1">
    <source>
        <dbReference type="EMBL" id="CAL1285609.1"/>
    </source>
</evidence>
<keyword evidence="2" id="KW-1185">Reference proteome</keyword>
<reference evidence="1 2" key="1">
    <citation type="submission" date="2024-04" db="EMBL/GenBank/DDBJ databases">
        <authorList>
            <person name="Rising A."/>
            <person name="Reimegard J."/>
            <person name="Sonavane S."/>
            <person name="Akerstrom W."/>
            <person name="Nylinder S."/>
            <person name="Hedman E."/>
            <person name="Kallberg Y."/>
        </authorList>
    </citation>
    <scope>NUCLEOTIDE SEQUENCE [LARGE SCALE GENOMIC DNA]</scope>
</reference>
<dbReference type="EMBL" id="CAXIEN010000192">
    <property type="protein sequence ID" value="CAL1285609.1"/>
    <property type="molecule type" value="Genomic_DNA"/>
</dbReference>
<evidence type="ECO:0000313" key="2">
    <source>
        <dbReference type="Proteomes" id="UP001497382"/>
    </source>
</evidence>
<name>A0AAV2ANX4_9ARAC</name>